<dbReference type="GO" id="GO:0016887">
    <property type="term" value="F:ATP hydrolysis activity"/>
    <property type="evidence" value="ECO:0007669"/>
    <property type="project" value="InterPro"/>
</dbReference>
<dbReference type="SMART" id="SM00382">
    <property type="entry name" value="AAA"/>
    <property type="match status" value="1"/>
</dbReference>
<reference evidence="7 8" key="1">
    <citation type="submission" date="2017-04" db="EMBL/GenBank/DDBJ databases">
        <authorList>
            <person name="Afonso C.L."/>
            <person name="Miller P.J."/>
            <person name="Scott M.A."/>
            <person name="Spackman E."/>
            <person name="Goraichik I."/>
            <person name="Dimitrov K.M."/>
            <person name="Suarez D.L."/>
            <person name="Swayne D.E."/>
        </authorList>
    </citation>
    <scope>NUCLEOTIDE SEQUENCE [LARGE SCALE GENOMIC DNA]</scope>
    <source>
        <strain evidence="7 8">DSM 3385</strain>
    </source>
</reference>
<evidence type="ECO:0000313" key="7">
    <source>
        <dbReference type="EMBL" id="SMD00496.1"/>
    </source>
</evidence>
<dbReference type="Proteomes" id="UP000192418">
    <property type="component" value="Unassembled WGS sequence"/>
</dbReference>
<name>A0A1W2DTV3_9BACT</name>
<evidence type="ECO:0000256" key="4">
    <source>
        <dbReference type="ARBA" id="ARBA00022967"/>
    </source>
</evidence>
<dbReference type="EMBL" id="FWXY01000020">
    <property type="protein sequence ID" value="SMD00496.1"/>
    <property type="molecule type" value="Genomic_DNA"/>
</dbReference>
<sequence length="264" mass="29257">MNDQAPILTADHLYCGYGKTPVLKNISFEAQNGEIISIIGPNGSGKTTLLKTLCGVLKPRQGNIFIKGEEIGKLSRSRISRTVARVSQTIDMPPMTVSAYVLMGRLPYFKRYQFFERKADVDKVKETLGLLGIGHLAEKSMDAISGGQQQLAAIARALVQEPDLLLLDEPTSHLDITHQAVILNQIRRLNRKFNLSVIMVLHDLNLASEYAHRLILLNGKAGEVFCTGSPEHVITKEYIETVYKTPVLVDQHPRSGKPFILLDG</sequence>
<dbReference type="PANTHER" id="PTHR42794:SF1">
    <property type="entry name" value="HEMIN IMPORT ATP-BINDING PROTEIN HMUV"/>
    <property type="match status" value="1"/>
</dbReference>
<protein>
    <submittedName>
        <fullName evidence="7">Iron complex transport system ATP-binding protein</fullName>
    </submittedName>
</protein>
<evidence type="ECO:0000256" key="3">
    <source>
        <dbReference type="ARBA" id="ARBA00022840"/>
    </source>
</evidence>
<feature type="domain" description="ABC transporter" evidence="6">
    <location>
        <begin position="8"/>
        <end position="246"/>
    </location>
</feature>
<dbReference type="GO" id="GO:0005524">
    <property type="term" value="F:ATP binding"/>
    <property type="evidence" value="ECO:0007669"/>
    <property type="project" value="UniProtKB-KW"/>
</dbReference>
<keyword evidence="2" id="KW-0547">Nucleotide-binding</keyword>
<dbReference type="PANTHER" id="PTHR42794">
    <property type="entry name" value="HEMIN IMPORT ATP-BINDING PROTEIN HMUV"/>
    <property type="match status" value="1"/>
</dbReference>
<dbReference type="CDD" id="cd03214">
    <property type="entry name" value="ABC_Iron-Siderophores_B12_Hemin"/>
    <property type="match status" value="1"/>
</dbReference>
<dbReference type="AlphaFoldDB" id="A0A1W2DTV3"/>
<accession>A0A1W2DTV3</accession>
<dbReference type="OrthoDB" id="9809450at2"/>
<organism evidence="7 8">
    <name type="scientific">Desulfocicer vacuolatum DSM 3385</name>
    <dbReference type="NCBI Taxonomy" id="1121400"/>
    <lineage>
        <taxon>Bacteria</taxon>
        <taxon>Pseudomonadati</taxon>
        <taxon>Thermodesulfobacteriota</taxon>
        <taxon>Desulfobacteria</taxon>
        <taxon>Desulfobacterales</taxon>
        <taxon>Desulfobacteraceae</taxon>
        <taxon>Desulfocicer</taxon>
    </lineage>
</organism>
<keyword evidence="1" id="KW-0813">Transport</keyword>
<dbReference type="STRING" id="1121400.SAMN02746065_12030"/>
<dbReference type="PROSITE" id="PS50893">
    <property type="entry name" value="ABC_TRANSPORTER_2"/>
    <property type="match status" value="1"/>
</dbReference>
<evidence type="ECO:0000259" key="6">
    <source>
        <dbReference type="PROSITE" id="PS50893"/>
    </source>
</evidence>
<dbReference type="InterPro" id="IPR027417">
    <property type="entry name" value="P-loop_NTPase"/>
</dbReference>
<dbReference type="PROSITE" id="PS00211">
    <property type="entry name" value="ABC_TRANSPORTER_1"/>
    <property type="match status" value="1"/>
</dbReference>
<dbReference type="InterPro" id="IPR003439">
    <property type="entry name" value="ABC_transporter-like_ATP-bd"/>
</dbReference>
<dbReference type="FunFam" id="3.40.50.300:FF:000134">
    <property type="entry name" value="Iron-enterobactin ABC transporter ATP-binding protein"/>
    <property type="match status" value="1"/>
</dbReference>
<keyword evidence="4" id="KW-1278">Translocase</keyword>
<dbReference type="RefSeq" id="WP_084070880.1">
    <property type="nucleotide sequence ID" value="NZ_FWXY01000020.1"/>
</dbReference>
<dbReference type="InterPro" id="IPR003593">
    <property type="entry name" value="AAA+_ATPase"/>
</dbReference>
<proteinExistence type="predicted"/>
<keyword evidence="8" id="KW-1185">Reference proteome</keyword>
<comment type="function">
    <text evidence="5">Part of the ABC transporter complex HmuTUV involved in hemin import. Responsible for energy coupling to the transport system.</text>
</comment>
<dbReference type="InterPro" id="IPR017871">
    <property type="entry name" value="ABC_transporter-like_CS"/>
</dbReference>
<evidence type="ECO:0000313" key="8">
    <source>
        <dbReference type="Proteomes" id="UP000192418"/>
    </source>
</evidence>
<dbReference type="SUPFAM" id="SSF52540">
    <property type="entry name" value="P-loop containing nucleoside triphosphate hydrolases"/>
    <property type="match status" value="1"/>
</dbReference>
<keyword evidence="3 7" id="KW-0067">ATP-binding</keyword>
<gene>
    <name evidence="7" type="ORF">SAMN02746065_12030</name>
</gene>
<dbReference type="Pfam" id="PF00005">
    <property type="entry name" value="ABC_tran"/>
    <property type="match status" value="1"/>
</dbReference>
<evidence type="ECO:0000256" key="1">
    <source>
        <dbReference type="ARBA" id="ARBA00022448"/>
    </source>
</evidence>
<dbReference type="Gene3D" id="3.40.50.300">
    <property type="entry name" value="P-loop containing nucleotide triphosphate hydrolases"/>
    <property type="match status" value="1"/>
</dbReference>
<evidence type="ECO:0000256" key="2">
    <source>
        <dbReference type="ARBA" id="ARBA00022741"/>
    </source>
</evidence>
<evidence type="ECO:0000256" key="5">
    <source>
        <dbReference type="ARBA" id="ARBA00037066"/>
    </source>
</evidence>